<dbReference type="PANTHER" id="PTHR30032">
    <property type="entry name" value="N-ACETYLMURAMOYL-L-ALANINE AMIDASE-RELATED"/>
    <property type="match status" value="1"/>
</dbReference>
<evidence type="ECO:0000313" key="2">
    <source>
        <dbReference type="EMBL" id="MCS5718983.1"/>
    </source>
</evidence>
<organism evidence="2 3">
    <name type="scientific">Herbiconiux aconitum</name>
    <dbReference type="NCBI Taxonomy" id="2970913"/>
    <lineage>
        <taxon>Bacteria</taxon>
        <taxon>Bacillati</taxon>
        <taxon>Actinomycetota</taxon>
        <taxon>Actinomycetes</taxon>
        <taxon>Micrococcales</taxon>
        <taxon>Microbacteriaceae</taxon>
        <taxon>Herbiconiux</taxon>
    </lineage>
</organism>
<comment type="caution">
    <text evidence="2">The sequence shown here is derived from an EMBL/GenBank/DDBJ whole genome shotgun (WGS) entry which is preliminary data.</text>
</comment>
<gene>
    <name evidence="2" type="ORF">N1027_12640</name>
</gene>
<dbReference type="InterPro" id="IPR007253">
    <property type="entry name" value="Cell_wall-bd_2"/>
</dbReference>
<dbReference type="InterPro" id="IPR051922">
    <property type="entry name" value="Bact_Sporulation_Assoc"/>
</dbReference>
<feature type="chain" id="PRO_5045214276" evidence="1">
    <location>
        <begin position="33"/>
        <end position="610"/>
    </location>
</feature>
<feature type="signal peptide" evidence="1">
    <location>
        <begin position="1"/>
        <end position="32"/>
    </location>
</feature>
<sequence>MRGRRWMRAKTGAAIAALLVVGGIATANPASANPASARTIDATAGPLQLGVPWAQTLDARWEPDPAAPLPSTTRQLSVVVPRALFDFQSTFAAMLGGKQRNPVTVTAADAATRTITVDIPEGYFATPEGQPGMASGSPRYSLYLQAARPMPDDIQLGPFGFPGEYRSSAIASIGFSAGGPGATDHSRTVVAVDASRYASESVFGIDPADELTAAAGETLTIVGGPLLDPGASATLSLGFDRDSVPMPVTVSPDAISLSVPSKSAMSGLLNRHAIVTVTGMGDRTSFRLEVPLTIVNHPTAGPGVTTRIAGVDRYAAAVAYSGIQFPPYSGSGRSVFLAAGAKYPDALSGAAAAAHVGGPLLLMAADSPSTVFLVGSAAQGAGASDIWTIGGPASVSYADSLNVAGLAGTTGPWRVEGEDRYEVSRRTADTFWPDGADTVFIATGENFPDALAAVPAAASQGAPVILVAGSQTELDQSTLAELDKLEPSHVVIVGGPVSVSPGIASQLGARGAGDVERITGSDRYEVATAVNRRFFPTAEEAFVATGATFADALAGGVLAASKHAPLLLVRPDCIPTSAHAALDEWDVSRTTLLGGPASLGPAVEDLVPCR</sequence>
<evidence type="ECO:0000313" key="3">
    <source>
        <dbReference type="Proteomes" id="UP001165584"/>
    </source>
</evidence>
<keyword evidence="3" id="KW-1185">Reference proteome</keyword>
<protein>
    <submittedName>
        <fullName evidence="2">Cell wall-binding repeat-containing protein</fullName>
    </submittedName>
</protein>
<dbReference type="EMBL" id="JANLCM010000002">
    <property type="protein sequence ID" value="MCS5718983.1"/>
    <property type="molecule type" value="Genomic_DNA"/>
</dbReference>
<accession>A0ABT2GS45</accession>
<reference evidence="2" key="1">
    <citation type="submission" date="2022-08" db="EMBL/GenBank/DDBJ databases">
        <authorList>
            <person name="Deng Y."/>
            <person name="Han X.-F."/>
            <person name="Zhang Y.-Q."/>
        </authorList>
    </citation>
    <scope>NUCLEOTIDE SEQUENCE</scope>
    <source>
        <strain evidence="2">CPCC 205763</strain>
    </source>
</reference>
<dbReference type="Proteomes" id="UP001165584">
    <property type="component" value="Unassembled WGS sequence"/>
</dbReference>
<name>A0ABT2GS45_9MICO</name>
<proteinExistence type="predicted"/>
<evidence type="ECO:0000256" key="1">
    <source>
        <dbReference type="SAM" id="SignalP"/>
    </source>
</evidence>
<dbReference type="PANTHER" id="PTHR30032:SF4">
    <property type="entry name" value="AMIDASE ENHANCER"/>
    <property type="match status" value="1"/>
</dbReference>
<dbReference type="Pfam" id="PF04122">
    <property type="entry name" value="CW_binding_2"/>
    <property type="match status" value="3"/>
</dbReference>
<dbReference type="Gene3D" id="3.40.50.12090">
    <property type="match status" value="1"/>
</dbReference>
<keyword evidence="1" id="KW-0732">Signal</keyword>
<dbReference type="RefSeq" id="WP_259508408.1">
    <property type="nucleotide sequence ID" value="NZ_JANLCM010000002.1"/>
</dbReference>